<gene>
    <name evidence="3" type="ORF">D9756_004061</name>
</gene>
<sequence length="785" mass="88022">MLRHASTQARQALILDFLAPFLIRPTPRLYSTNLQKRPQNQQSSQSTQKPSFPAQTSSPSSLIAKLTTIHDENANSPGLSTDKIEQFNKTIVDIRWTLSARRHPNELLKLWRQLDDLKVVHMLGLAQLAPLSTLMIETFLKAPSTTVKKWNRQGSVKERGEGRDDVDVKERSGLIGLDPSLEKTVRNIALLASMNDSWDAIIALMEYYIREGDAKAVLDLYEKFTTLVGDRNLTMDQELQNEASIGGEEEGKGEQGTEQLLATETELKQPGFPPRPTGRVHLLMAVVTAHAMNNSFRAALDACKATVVQLDEKRATAFINQALRHDSSLRNKVRHYYLPRLLVASLVSRPAVFVHYVTRLGNPKSTASLIKLYETIKSGLDGEDMFLAADPSLVTETKTIALTTVGWTALLSAFLKCERKDLAGRLWDDMTRLGVPIGISMWTVLLDTHGQVGAAGDALATWRLMLRKGVQPDTLAYRAIIAALFKGRHPDEAMEIFKQYESLPIEQGTQRLSLYNTVCHELLALNHEEEAVKVREEMEKKGPQPDMVTYNAFINYHARRRNFQGIATTLRVMQAAGFEGDVFTYTTILSALLKTGNKDAADLVLALMDKQGVKKNYALYTSLIDHQLREGGEANFQVAMKMLASMEKDAKNPPTEITYTAVLCGLYRLSWMDPDDLKQIEAQIIQRIRHRGLSLGLPAYHLLLKACLVYPHENGVQQALAYYEEMKKREIPLINTTWYILLAGLLHKGEWTIADKMVEEMYASGIHPAGSLLRLVHQISNRING</sequence>
<evidence type="ECO:0008006" key="5">
    <source>
        <dbReference type="Google" id="ProtNLM"/>
    </source>
</evidence>
<dbReference type="GO" id="GO:0003729">
    <property type="term" value="F:mRNA binding"/>
    <property type="evidence" value="ECO:0007669"/>
    <property type="project" value="TreeGrafter"/>
</dbReference>
<dbReference type="AlphaFoldDB" id="A0A8H5G0R0"/>
<feature type="repeat" description="PPR" evidence="1">
    <location>
        <begin position="734"/>
        <end position="768"/>
    </location>
</feature>
<feature type="region of interest" description="Disordered" evidence="2">
    <location>
        <begin position="35"/>
        <end position="58"/>
    </location>
</feature>
<evidence type="ECO:0000256" key="2">
    <source>
        <dbReference type="SAM" id="MobiDB-lite"/>
    </source>
</evidence>
<dbReference type="PANTHER" id="PTHR47938:SF35">
    <property type="entry name" value="PENTATRICOPEPTIDE REPEAT-CONTAINING PROTEIN 4, MITOCHONDRIAL-RELATED"/>
    <property type="match status" value="1"/>
</dbReference>
<dbReference type="PANTHER" id="PTHR47938">
    <property type="entry name" value="RESPIRATORY COMPLEX I CHAPERONE (CIA84), PUTATIVE (AFU_ORTHOLOGUE AFUA_2G06020)-RELATED"/>
    <property type="match status" value="1"/>
</dbReference>
<comment type="caution">
    <text evidence="3">The sequence shown here is derived from an EMBL/GenBank/DDBJ whole genome shotgun (WGS) entry which is preliminary data.</text>
</comment>
<dbReference type="Pfam" id="PF13812">
    <property type="entry name" value="PPR_3"/>
    <property type="match status" value="1"/>
</dbReference>
<dbReference type="InterPro" id="IPR002885">
    <property type="entry name" value="PPR_rpt"/>
</dbReference>
<evidence type="ECO:0000313" key="3">
    <source>
        <dbReference type="EMBL" id="KAF5355783.1"/>
    </source>
</evidence>
<keyword evidence="4" id="KW-1185">Reference proteome</keyword>
<proteinExistence type="predicted"/>
<evidence type="ECO:0000256" key="1">
    <source>
        <dbReference type="PROSITE-ProRule" id="PRU00708"/>
    </source>
</evidence>
<dbReference type="InterPro" id="IPR011990">
    <property type="entry name" value="TPR-like_helical_dom_sf"/>
</dbReference>
<dbReference type="EMBL" id="JAACJO010000007">
    <property type="protein sequence ID" value="KAF5355783.1"/>
    <property type="molecule type" value="Genomic_DNA"/>
</dbReference>
<reference evidence="3 4" key="1">
    <citation type="journal article" date="2020" name="ISME J.">
        <title>Uncovering the hidden diversity of litter-decomposition mechanisms in mushroom-forming fungi.</title>
        <authorList>
            <person name="Floudas D."/>
            <person name="Bentzer J."/>
            <person name="Ahren D."/>
            <person name="Johansson T."/>
            <person name="Persson P."/>
            <person name="Tunlid A."/>
        </authorList>
    </citation>
    <scope>NUCLEOTIDE SEQUENCE [LARGE SCALE GENOMIC DNA]</scope>
    <source>
        <strain evidence="3 4">CBS 146.42</strain>
    </source>
</reference>
<dbReference type="Proteomes" id="UP000559027">
    <property type="component" value="Unassembled WGS sequence"/>
</dbReference>
<feature type="repeat" description="PPR" evidence="1">
    <location>
        <begin position="581"/>
        <end position="615"/>
    </location>
</feature>
<organism evidence="3 4">
    <name type="scientific">Leucocoprinus leucothites</name>
    <dbReference type="NCBI Taxonomy" id="201217"/>
    <lineage>
        <taxon>Eukaryota</taxon>
        <taxon>Fungi</taxon>
        <taxon>Dikarya</taxon>
        <taxon>Basidiomycota</taxon>
        <taxon>Agaricomycotina</taxon>
        <taxon>Agaricomycetes</taxon>
        <taxon>Agaricomycetidae</taxon>
        <taxon>Agaricales</taxon>
        <taxon>Agaricineae</taxon>
        <taxon>Agaricaceae</taxon>
        <taxon>Leucocoprinus</taxon>
    </lineage>
</organism>
<dbReference type="NCBIfam" id="TIGR00756">
    <property type="entry name" value="PPR"/>
    <property type="match status" value="1"/>
</dbReference>
<dbReference type="Pfam" id="PF13041">
    <property type="entry name" value="PPR_2"/>
    <property type="match status" value="1"/>
</dbReference>
<dbReference type="Gene3D" id="1.25.40.10">
    <property type="entry name" value="Tetratricopeptide repeat domain"/>
    <property type="match status" value="3"/>
</dbReference>
<protein>
    <recommendedName>
        <fullName evidence="5">Pentatricopeptide repeat-containing protein</fullName>
    </recommendedName>
</protein>
<evidence type="ECO:0000313" key="4">
    <source>
        <dbReference type="Proteomes" id="UP000559027"/>
    </source>
</evidence>
<feature type="repeat" description="PPR" evidence="1">
    <location>
        <begin position="438"/>
        <end position="472"/>
    </location>
</feature>
<accession>A0A8H5G0R0</accession>
<feature type="repeat" description="PPR" evidence="1">
    <location>
        <begin position="403"/>
        <end position="437"/>
    </location>
</feature>
<dbReference type="PROSITE" id="PS51375">
    <property type="entry name" value="PPR"/>
    <property type="match status" value="4"/>
</dbReference>
<name>A0A8H5G0R0_9AGAR</name>
<dbReference type="OrthoDB" id="185373at2759"/>